<comment type="cofactor">
    <cofactor evidence="2">
        <name>FAD</name>
        <dbReference type="ChEBI" id="CHEBI:57692"/>
    </cofactor>
</comment>
<evidence type="ECO:0000256" key="12">
    <source>
        <dbReference type="ARBA" id="ARBA00022630"/>
    </source>
</evidence>
<dbReference type="EMBL" id="RDQH01000330">
    <property type="protein sequence ID" value="RXI00806.1"/>
    <property type="molecule type" value="Genomic_DNA"/>
</dbReference>
<dbReference type="InterPro" id="IPR015946">
    <property type="entry name" value="KH_dom-like_a/b"/>
</dbReference>
<dbReference type="Gene3D" id="3.30.70.20">
    <property type="match status" value="1"/>
</dbReference>
<evidence type="ECO:0000256" key="3">
    <source>
        <dbReference type="ARBA" id="ARBA00002819"/>
    </source>
</evidence>
<evidence type="ECO:0000256" key="21">
    <source>
        <dbReference type="ARBA" id="ARBA00023004"/>
    </source>
</evidence>
<evidence type="ECO:0000256" key="2">
    <source>
        <dbReference type="ARBA" id="ARBA00001974"/>
    </source>
</evidence>
<evidence type="ECO:0000256" key="13">
    <source>
        <dbReference type="ARBA" id="ARBA00022723"/>
    </source>
</evidence>
<dbReference type="Pfam" id="PF13450">
    <property type="entry name" value="NAD_binding_8"/>
    <property type="match status" value="1"/>
</dbReference>
<evidence type="ECO:0000256" key="27">
    <source>
        <dbReference type="ARBA" id="ARBA00032345"/>
    </source>
</evidence>
<evidence type="ECO:0000256" key="22">
    <source>
        <dbReference type="ARBA" id="ARBA00023014"/>
    </source>
</evidence>
<evidence type="ECO:0000256" key="11">
    <source>
        <dbReference type="ARBA" id="ARBA00022517"/>
    </source>
</evidence>
<keyword evidence="21" id="KW-0408">Iron</keyword>
<evidence type="ECO:0000256" key="7">
    <source>
        <dbReference type="ARBA" id="ARBA00012696"/>
    </source>
</evidence>
<dbReference type="Pfam" id="PF14714">
    <property type="entry name" value="KH_dom-like"/>
    <property type="match status" value="1"/>
</dbReference>
<dbReference type="PANTHER" id="PTHR10617:SF107">
    <property type="entry name" value="ELECTRON TRANSFER FLAVOPROTEIN-UBIQUINONE OXIDOREDUCTASE, MITOCHONDRIAL"/>
    <property type="match status" value="1"/>
</dbReference>
<feature type="compositionally biased region" description="Low complexity" evidence="30">
    <location>
        <begin position="651"/>
        <end position="677"/>
    </location>
</feature>
<dbReference type="SUPFAM" id="SSF54373">
    <property type="entry name" value="FAD-linked reductases, C-terminal domain"/>
    <property type="match status" value="1"/>
</dbReference>
<evidence type="ECO:0000256" key="5">
    <source>
        <dbReference type="ARBA" id="ARBA00006796"/>
    </source>
</evidence>
<dbReference type="NCBIfam" id="TIGR03594">
    <property type="entry name" value="GTPase_EngA"/>
    <property type="match status" value="1"/>
</dbReference>
<dbReference type="HAMAP" id="MF_00195">
    <property type="entry name" value="GTPase_Der"/>
    <property type="match status" value="1"/>
</dbReference>
<feature type="compositionally biased region" description="Basic and acidic residues" evidence="30">
    <location>
        <begin position="628"/>
        <end position="639"/>
    </location>
</feature>
<keyword evidence="33" id="KW-1185">Reference proteome</keyword>
<evidence type="ECO:0000256" key="28">
    <source>
        <dbReference type="ARBA" id="ARBA00032754"/>
    </source>
</evidence>
<evidence type="ECO:0000256" key="17">
    <source>
        <dbReference type="ARBA" id="ARBA00022827"/>
    </source>
</evidence>
<dbReference type="SUPFAM" id="SSF51905">
    <property type="entry name" value="FAD/NAD(P)-binding domain"/>
    <property type="match status" value="1"/>
</dbReference>
<dbReference type="GO" id="GO:0046872">
    <property type="term" value="F:metal ion binding"/>
    <property type="evidence" value="ECO:0007669"/>
    <property type="project" value="UniProtKB-KW"/>
</dbReference>
<name>A0A498K044_MALDO</name>
<dbReference type="Gene3D" id="3.30.9.90">
    <property type="match status" value="1"/>
</dbReference>
<dbReference type="InterPro" id="IPR017896">
    <property type="entry name" value="4Fe4S_Fe-S-bd"/>
</dbReference>
<comment type="similarity">
    <text evidence="5">Belongs to the ETF-QO/FixC family.</text>
</comment>
<dbReference type="CDD" id="cd01895">
    <property type="entry name" value="EngA2"/>
    <property type="match status" value="1"/>
</dbReference>
<dbReference type="Pfam" id="PF05187">
    <property type="entry name" value="Fer4_ETF_QO"/>
    <property type="match status" value="1"/>
</dbReference>
<evidence type="ECO:0000256" key="9">
    <source>
        <dbReference type="ARBA" id="ARBA00020953"/>
    </source>
</evidence>
<organism evidence="32 33">
    <name type="scientific">Malus domestica</name>
    <name type="common">Apple</name>
    <name type="synonym">Pyrus malus</name>
    <dbReference type="NCBI Taxonomy" id="3750"/>
    <lineage>
        <taxon>Eukaryota</taxon>
        <taxon>Viridiplantae</taxon>
        <taxon>Streptophyta</taxon>
        <taxon>Embryophyta</taxon>
        <taxon>Tracheophyta</taxon>
        <taxon>Spermatophyta</taxon>
        <taxon>Magnoliopsida</taxon>
        <taxon>eudicotyledons</taxon>
        <taxon>Gunneridae</taxon>
        <taxon>Pentapetalae</taxon>
        <taxon>rosids</taxon>
        <taxon>fabids</taxon>
        <taxon>Rosales</taxon>
        <taxon>Rosaceae</taxon>
        <taxon>Amygdaloideae</taxon>
        <taxon>Maleae</taxon>
        <taxon>Malus</taxon>
    </lineage>
</organism>
<dbReference type="GO" id="GO:0004174">
    <property type="term" value="F:electron-transferring-flavoprotein dehydrogenase activity"/>
    <property type="evidence" value="ECO:0007669"/>
    <property type="project" value="UniProtKB-EC"/>
</dbReference>
<evidence type="ECO:0000256" key="16">
    <source>
        <dbReference type="ARBA" id="ARBA00022792"/>
    </source>
</evidence>
<dbReference type="FunFam" id="3.30.70.20:FF:000015">
    <property type="entry name" value="Electron transfer flavoprotein-ubiquinone oxidoreductase"/>
    <property type="match status" value="1"/>
</dbReference>
<evidence type="ECO:0000256" key="18">
    <source>
        <dbReference type="ARBA" id="ARBA00022946"/>
    </source>
</evidence>
<evidence type="ECO:0000256" key="26">
    <source>
        <dbReference type="ARBA" id="ARBA00023136"/>
    </source>
</evidence>
<keyword evidence="20" id="KW-0560">Oxidoreductase</keyword>
<proteinExistence type="inferred from homology"/>
<evidence type="ECO:0000256" key="30">
    <source>
        <dbReference type="SAM" id="MobiDB-lite"/>
    </source>
</evidence>
<feature type="domain" description="4Fe-4S ferredoxin-type" evidence="31">
    <location>
        <begin position="1272"/>
        <end position="1301"/>
    </location>
</feature>
<comment type="caution">
    <text evidence="32">The sequence shown here is derived from an EMBL/GenBank/DDBJ whole genome shotgun (WGS) entry which is preliminary data.</text>
</comment>
<dbReference type="InterPro" id="IPR006073">
    <property type="entry name" value="GTP-bd"/>
</dbReference>
<comment type="similarity">
    <text evidence="6">Belongs to the TRAFAC class TrmE-Era-EngA-EngB-Septin-like GTPase superfamily. EngA (Der) GTPase family.</text>
</comment>
<keyword evidence="14" id="KW-0677">Repeat</keyword>
<keyword evidence="24" id="KW-0496">Mitochondrion</keyword>
<keyword evidence="22" id="KW-0411">Iron-sulfur</keyword>
<comment type="catalytic activity">
    <reaction evidence="29">
        <text>a ubiquinone + reduced [electron-transfer flavoprotein] = a ubiquinol + oxidized [electron-transfer flavoprotein] + H(+)</text>
        <dbReference type="Rhea" id="RHEA:24052"/>
        <dbReference type="Rhea" id="RHEA-COMP:9565"/>
        <dbReference type="Rhea" id="RHEA-COMP:9566"/>
        <dbReference type="Rhea" id="RHEA-COMP:10685"/>
        <dbReference type="Rhea" id="RHEA-COMP:10686"/>
        <dbReference type="ChEBI" id="CHEBI:15378"/>
        <dbReference type="ChEBI" id="CHEBI:16389"/>
        <dbReference type="ChEBI" id="CHEBI:17976"/>
        <dbReference type="ChEBI" id="CHEBI:57692"/>
        <dbReference type="ChEBI" id="CHEBI:58307"/>
        <dbReference type="EC" id="1.5.5.1"/>
    </reaction>
</comment>
<dbReference type="SUPFAM" id="SSF54862">
    <property type="entry name" value="4Fe-4S ferredoxins"/>
    <property type="match status" value="1"/>
</dbReference>
<keyword evidence="11" id="KW-0690">Ribosome biogenesis</keyword>
<dbReference type="InterPro" id="IPR040156">
    <property type="entry name" value="ETF-QO"/>
</dbReference>
<dbReference type="Proteomes" id="UP000290289">
    <property type="component" value="Chromosome 4"/>
</dbReference>
<evidence type="ECO:0000313" key="33">
    <source>
        <dbReference type="Proteomes" id="UP000290289"/>
    </source>
</evidence>
<gene>
    <name evidence="32" type="ORF">DVH24_001040</name>
</gene>
<dbReference type="NCBIfam" id="TIGR00231">
    <property type="entry name" value="small_GTP"/>
    <property type="match status" value="1"/>
</dbReference>
<evidence type="ECO:0000256" key="23">
    <source>
        <dbReference type="ARBA" id="ARBA00023075"/>
    </source>
</evidence>
<evidence type="ECO:0000256" key="15">
    <source>
        <dbReference type="ARBA" id="ARBA00022741"/>
    </source>
</evidence>
<evidence type="ECO:0000256" key="1">
    <source>
        <dbReference type="ARBA" id="ARBA00001966"/>
    </source>
</evidence>
<dbReference type="InterPro" id="IPR005225">
    <property type="entry name" value="Small_GTP-bd"/>
</dbReference>
<dbReference type="GO" id="GO:0005525">
    <property type="term" value="F:GTP binding"/>
    <property type="evidence" value="ECO:0007669"/>
    <property type="project" value="UniProtKB-KW"/>
</dbReference>
<evidence type="ECO:0000256" key="19">
    <source>
        <dbReference type="ARBA" id="ARBA00022982"/>
    </source>
</evidence>
<evidence type="ECO:0000256" key="8">
    <source>
        <dbReference type="ARBA" id="ARBA00015394"/>
    </source>
</evidence>
<dbReference type="InterPro" id="IPR049398">
    <property type="entry name" value="ETF-QO/FixC_UQ-bd"/>
</dbReference>
<evidence type="ECO:0000259" key="31">
    <source>
        <dbReference type="PROSITE" id="PS51379"/>
    </source>
</evidence>
<dbReference type="InterPro" id="IPR016484">
    <property type="entry name" value="GTPase_Der"/>
</dbReference>
<evidence type="ECO:0000313" key="32">
    <source>
        <dbReference type="EMBL" id="RXI00806.1"/>
    </source>
</evidence>
<evidence type="ECO:0000256" key="6">
    <source>
        <dbReference type="ARBA" id="ARBA00008279"/>
    </source>
</evidence>
<dbReference type="PRINTS" id="PR00326">
    <property type="entry name" value="GTP1OBG"/>
</dbReference>
<dbReference type="PANTHER" id="PTHR10617">
    <property type="entry name" value="ELECTRON TRANSFER FLAVOPROTEIN-UBIQUINONE OXIDOREDUCTASE"/>
    <property type="match status" value="1"/>
</dbReference>
<dbReference type="SUPFAM" id="SSF52540">
    <property type="entry name" value="P-loop containing nucleoside triphosphate hydrolases"/>
    <property type="match status" value="2"/>
</dbReference>
<dbReference type="Gene3D" id="3.40.50.300">
    <property type="entry name" value="P-loop containing nucleotide triphosphate hydrolases"/>
    <property type="match status" value="2"/>
</dbReference>
<keyword evidence="25" id="KW-0342">GTP-binding</keyword>
<evidence type="ECO:0000256" key="14">
    <source>
        <dbReference type="ARBA" id="ARBA00022737"/>
    </source>
</evidence>
<dbReference type="Pfam" id="PF01926">
    <property type="entry name" value="MMR_HSR1"/>
    <property type="match status" value="2"/>
</dbReference>
<evidence type="ECO:0000256" key="10">
    <source>
        <dbReference type="ARBA" id="ARBA00022448"/>
    </source>
</evidence>
<dbReference type="EC" id="1.5.5.1" evidence="7"/>
<evidence type="ECO:0000256" key="29">
    <source>
        <dbReference type="ARBA" id="ARBA00052682"/>
    </source>
</evidence>
<keyword evidence="19" id="KW-0249">Electron transport</keyword>
<reference evidence="32 33" key="1">
    <citation type="submission" date="2018-10" db="EMBL/GenBank/DDBJ databases">
        <title>A high-quality apple genome assembly.</title>
        <authorList>
            <person name="Hu J."/>
        </authorList>
    </citation>
    <scope>NUCLEOTIDE SEQUENCE [LARGE SCALE GENOMIC DNA]</scope>
    <source>
        <strain evidence="33">cv. HFTH1</strain>
        <tissue evidence="32">Young leaf</tissue>
    </source>
</reference>
<dbReference type="InterPro" id="IPR032859">
    <property type="entry name" value="KH_dom-like"/>
</dbReference>
<keyword evidence="15" id="KW-0547">Nucleotide-binding</keyword>
<protein>
    <recommendedName>
        <fullName evidence="8">Electron transfer flavoprotein-ubiquinone oxidoreductase, mitochondrial</fullName>
        <ecNumber evidence="7">1.5.5.1</ecNumber>
    </recommendedName>
    <alternativeName>
        <fullName evidence="28">Electron-transferring-flavoprotein dehydrogenase</fullName>
    </alternativeName>
    <alternativeName>
        <fullName evidence="27">GTP-binding protein EngA</fullName>
    </alternativeName>
    <alternativeName>
        <fullName evidence="9">GTPase Der</fullName>
    </alternativeName>
</protein>
<keyword evidence="12" id="KW-0285">Flavoprotein</keyword>
<keyword evidence="23" id="KW-0830">Ubiquinone</keyword>
<dbReference type="Pfam" id="PF21162">
    <property type="entry name" value="ETFQO_UQ-bd"/>
    <property type="match status" value="1"/>
</dbReference>
<dbReference type="InterPro" id="IPR007859">
    <property type="entry name" value="ETF-QO/FixX_C"/>
</dbReference>
<evidence type="ECO:0000256" key="4">
    <source>
        <dbReference type="ARBA" id="ARBA00004273"/>
    </source>
</evidence>
<dbReference type="CDD" id="cd01894">
    <property type="entry name" value="EngA1"/>
    <property type="match status" value="1"/>
</dbReference>
<comment type="function">
    <text evidence="3">Accepts electrons from ETF and reduces ubiquinone.</text>
</comment>
<keyword evidence="17" id="KW-0274">FAD</keyword>
<keyword evidence="13" id="KW-0479">Metal-binding</keyword>
<dbReference type="Gene3D" id="3.30.300.20">
    <property type="match status" value="1"/>
</dbReference>
<dbReference type="Gene3D" id="3.50.50.60">
    <property type="entry name" value="FAD/NAD(P)-binding domain"/>
    <property type="match status" value="1"/>
</dbReference>
<keyword evidence="10" id="KW-0813">Transport</keyword>
<feature type="region of interest" description="Disordered" evidence="30">
    <location>
        <begin position="608"/>
        <end position="678"/>
    </location>
</feature>
<comment type="cofactor">
    <cofactor evidence="1">
        <name>[4Fe-4S] cluster</name>
        <dbReference type="ChEBI" id="CHEBI:49883"/>
    </cofactor>
</comment>
<keyword evidence="26" id="KW-0472">Membrane</keyword>
<dbReference type="STRING" id="3750.A0A498K044"/>
<sequence>MSHSCIRSLPALKKKFGFGLLHNPLQSSTNTIPNLYIERQKHSNNFGSLFTAAFLSPFGNPTLRFRAQCRSISILHPFILQATGELCTLPTYQLPASDTCKGTAVHLEEPNVDSDCKVTAEKTRGLYKKPVDFTKVNKNLLPTVVLVGRPNVGKSALFNRLIRRREALVYNTPDDHVTRDIREGIAKLGDLRFRVLDSAGLETAASSGSILDRTSGMTASVLARSQFAVFLLDVRAGLHPLDLEVGRWLRKNAPGINLVVAMNKSEALFDGSGSLMTAATEAYRLGFGDPIAISAETGLGMQDLYESLKPKLEDYMLQVLNNEEGTAEDGSSCDVEESKLELQLAIVGRPNVGKSTLLNTLLQEERVLVGPEAGLTRDSIRAQFEFEGRTVYLVDTAGWLQRAKQEKGPSSLSIVQTRKNLMRAHVVALVLDAEEIANSRRSLKHDEVVIARQAVEEGRGLVVVVNKMDLLRGKHLFDKVMEIVPQEIQTIMPQVTGIPIVFISALEGRGHADVMHQVIDTYEKWCSRLSTARLNRWLRKVMSRHSWKDQAAQPKVKYFTQVKARPPTFVAFLSGKKELSETDIRFLKRSLKEDFDLGGIPIRIMQRSVERKSASSSSSSKSGQTTHRTAERMSSDKRSSVLIAKSKSFRKPSSSSSSSFLSSISPSPSNPFSSSPKTTHIPNGGYLYVQLLGRNFASLRSQIGSRPEVSSGYCQNWVNVRANGTLGSQTRSLCSGPDRESIQYDVVIVGAGPAGLSAAIRMKQLCREKDVDLSVCVVEKGAEVGAHIISGNVFEPRALNELLPQWKDEESPITVPVTSDKFWLLTKDRALSLPSPFDNRGNYVISLSELVRWMGVKAEELGVEIYPGFAASEILYDTNDTVVGIGTNDMGIAKDGSKKENFQRGIELKGTSLSLSLSHLSSCMHACTWRVTLLAEGCRGSLSEQIMKKNNLREKGHSQHQTYALGIKEVWEIDEGKHEPGAVLHTLGWPLDPKTYGGSFLYHMKDRQISIGFVVALNYHNPFLNPYEEFQKFKHHPAIKTLLEGGTVLQYGARTLNEGGFQSIPYPVFPGGALIGCSAGFLNVPKIKGTHTAMKSGMLAAEATFSLLHEGSSMEKYWDALRNSWIWEELYRARNFRPAFEYGLIPGLALSALEHYIMKGRSPWTLKHGKPDHEATNVRHYSENYELKLQTQIVSQFHSPIQYPKPDGVLSFDIPTSLHRSNTNHEHDQPPHLRLRDPKIPELLNLPEYAGPESRYCPARVYEYVPDEEGQPKLQINAQNCLHCKACDIKDPKQNINWTPPEGGGGPGYSLM</sequence>
<comment type="subcellular location">
    <subcellularLocation>
        <location evidence="4">Mitochondrion inner membrane</location>
    </subcellularLocation>
</comment>
<dbReference type="InterPro" id="IPR036188">
    <property type="entry name" value="FAD/NAD-bd_sf"/>
</dbReference>
<dbReference type="GO" id="GO:0005743">
    <property type="term" value="C:mitochondrial inner membrane"/>
    <property type="evidence" value="ECO:0007669"/>
    <property type="project" value="UniProtKB-SubCell"/>
</dbReference>
<evidence type="ECO:0000256" key="24">
    <source>
        <dbReference type="ARBA" id="ARBA00023128"/>
    </source>
</evidence>
<evidence type="ECO:0000256" key="25">
    <source>
        <dbReference type="ARBA" id="ARBA00023134"/>
    </source>
</evidence>
<dbReference type="InterPro" id="IPR027417">
    <property type="entry name" value="P-loop_NTPase"/>
</dbReference>
<keyword evidence="18" id="KW-0809">Transit peptide</keyword>
<dbReference type="GO" id="GO:0051536">
    <property type="term" value="F:iron-sulfur cluster binding"/>
    <property type="evidence" value="ECO:0007669"/>
    <property type="project" value="UniProtKB-KW"/>
</dbReference>
<keyword evidence="16" id="KW-0999">Mitochondrion inner membrane</keyword>
<dbReference type="GO" id="GO:0042254">
    <property type="term" value="P:ribosome biogenesis"/>
    <property type="evidence" value="ECO:0007669"/>
    <property type="project" value="UniProtKB-KW"/>
</dbReference>
<dbReference type="PROSITE" id="PS51379">
    <property type="entry name" value="4FE4S_FER_2"/>
    <property type="match status" value="1"/>
</dbReference>
<evidence type="ECO:0000256" key="20">
    <source>
        <dbReference type="ARBA" id="ARBA00023002"/>
    </source>
</evidence>
<accession>A0A498K044</accession>